<dbReference type="Proteomes" id="UP000677305">
    <property type="component" value="Chromosome"/>
</dbReference>
<dbReference type="EMBL" id="CP058561">
    <property type="protein sequence ID" value="QUH28558.1"/>
    <property type="molecule type" value="Genomic_DNA"/>
</dbReference>
<keyword evidence="1" id="KW-0175">Coiled coil</keyword>
<keyword evidence="3" id="KW-1185">Reference proteome</keyword>
<sequence>MNKLLYILIAFICIIVVSCSAINKEEIETLDNKLKNLEEKYDLFCQNHEKTIGEYNNLIKEVRELNEKNLELRNKNNDLVYDYTQMTNEIGELIKGKQDIEDYYNNIILEVYKGKIDSEKVVELLNRFDEDTVKKNDEIIGWTVVNYYKDSDYCEIIFQGDKIIKGKLEFYRNVDTYLFETQELEKLPIPYYSKVIEGMGLGIVNLDGLLNELGDNFYNGIEVALRIKNCTHFQSPVSNGINVEYTNLEKIY</sequence>
<evidence type="ECO:0000313" key="2">
    <source>
        <dbReference type="EMBL" id="QUH28558.1"/>
    </source>
</evidence>
<dbReference type="PROSITE" id="PS51257">
    <property type="entry name" value="PROKAR_LIPOPROTEIN"/>
    <property type="match status" value="1"/>
</dbReference>
<dbReference type="AlphaFoldDB" id="A0A8J8M994"/>
<accession>A0A8J8M994</accession>
<feature type="coiled-coil region" evidence="1">
    <location>
        <begin position="20"/>
        <end position="82"/>
    </location>
</feature>
<name>A0A8J8M994_9FIRM</name>
<proteinExistence type="predicted"/>
<evidence type="ECO:0000313" key="3">
    <source>
        <dbReference type="Proteomes" id="UP000677305"/>
    </source>
</evidence>
<dbReference type="RefSeq" id="WP_212692785.1">
    <property type="nucleotide sequence ID" value="NZ_CP058561.1"/>
</dbReference>
<reference evidence="2 3" key="1">
    <citation type="submission" date="2020-07" db="EMBL/GenBank/DDBJ databases">
        <title>Vallitalea guaymasensis genome.</title>
        <authorList>
            <person name="Postec A."/>
        </authorList>
    </citation>
    <scope>NUCLEOTIDE SEQUENCE [LARGE SCALE GENOMIC DNA]</scope>
    <source>
        <strain evidence="2 3">Ra1766G1</strain>
    </source>
</reference>
<gene>
    <name evidence="2" type="ORF">HYG85_06330</name>
</gene>
<organism evidence="2 3">
    <name type="scientific">Vallitalea guaymasensis</name>
    <dbReference type="NCBI Taxonomy" id="1185412"/>
    <lineage>
        <taxon>Bacteria</taxon>
        <taxon>Bacillati</taxon>
        <taxon>Bacillota</taxon>
        <taxon>Clostridia</taxon>
        <taxon>Lachnospirales</taxon>
        <taxon>Vallitaleaceae</taxon>
        <taxon>Vallitalea</taxon>
    </lineage>
</organism>
<evidence type="ECO:0000256" key="1">
    <source>
        <dbReference type="SAM" id="Coils"/>
    </source>
</evidence>
<protein>
    <submittedName>
        <fullName evidence="2">Uncharacterized protein</fullName>
    </submittedName>
</protein>
<dbReference type="KEGG" id="vgu:HYG85_06330"/>